<dbReference type="AlphaFoldDB" id="A0A6B0UCZ4"/>
<reference evidence="1" key="1">
    <citation type="submission" date="2019-12" db="EMBL/GenBank/DDBJ databases">
        <title>An insight into the sialome of adult female Ixodes ricinus ticks feeding for 6 days.</title>
        <authorList>
            <person name="Perner J."/>
            <person name="Ribeiro J.M.C."/>
        </authorList>
    </citation>
    <scope>NUCLEOTIDE SEQUENCE</scope>
    <source>
        <strain evidence="1">Semi-engorged</strain>
        <tissue evidence="1">Salivary glands</tissue>
    </source>
</reference>
<organism evidence="1">
    <name type="scientific">Ixodes ricinus</name>
    <name type="common">Common tick</name>
    <name type="synonym">Acarus ricinus</name>
    <dbReference type="NCBI Taxonomy" id="34613"/>
    <lineage>
        <taxon>Eukaryota</taxon>
        <taxon>Metazoa</taxon>
        <taxon>Ecdysozoa</taxon>
        <taxon>Arthropoda</taxon>
        <taxon>Chelicerata</taxon>
        <taxon>Arachnida</taxon>
        <taxon>Acari</taxon>
        <taxon>Parasitiformes</taxon>
        <taxon>Ixodida</taxon>
        <taxon>Ixodoidea</taxon>
        <taxon>Ixodidae</taxon>
        <taxon>Ixodinae</taxon>
        <taxon>Ixodes</taxon>
    </lineage>
</organism>
<evidence type="ECO:0000313" key="1">
    <source>
        <dbReference type="EMBL" id="MXU84083.1"/>
    </source>
</evidence>
<name>A0A6B0UCZ4_IXORI</name>
<dbReference type="EMBL" id="GIFC01002000">
    <property type="protein sequence ID" value="MXU84083.1"/>
    <property type="molecule type" value="Transcribed_RNA"/>
</dbReference>
<protein>
    <submittedName>
        <fullName evidence="1">Putative secreted protein</fullName>
    </submittedName>
</protein>
<accession>A0A6B0UCZ4</accession>
<sequence>MFFISRLYCTITTMSAADEPARGGFHCTNSTSGVQTIPDPPDKSTSIKVAATGSASKPQPASLLNIVQPFRMCYANHKG</sequence>
<proteinExistence type="predicted"/>